<gene>
    <name evidence="1" type="ORF">LTR09_007726</name>
</gene>
<evidence type="ECO:0000313" key="1">
    <source>
        <dbReference type="EMBL" id="KAK3050977.1"/>
    </source>
</evidence>
<protein>
    <submittedName>
        <fullName evidence="1">Uncharacterized protein</fullName>
    </submittedName>
</protein>
<dbReference type="AlphaFoldDB" id="A0AAJ0DBV2"/>
<proteinExistence type="predicted"/>
<organism evidence="1 2">
    <name type="scientific">Extremus antarcticus</name>
    <dbReference type="NCBI Taxonomy" id="702011"/>
    <lineage>
        <taxon>Eukaryota</taxon>
        <taxon>Fungi</taxon>
        <taxon>Dikarya</taxon>
        <taxon>Ascomycota</taxon>
        <taxon>Pezizomycotina</taxon>
        <taxon>Dothideomycetes</taxon>
        <taxon>Dothideomycetidae</taxon>
        <taxon>Mycosphaerellales</taxon>
        <taxon>Extremaceae</taxon>
        <taxon>Extremus</taxon>
    </lineage>
</organism>
<keyword evidence="2" id="KW-1185">Reference proteome</keyword>
<dbReference type="EMBL" id="JAWDJX010000028">
    <property type="protein sequence ID" value="KAK3050977.1"/>
    <property type="molecule type" value="Genomic_DNA"/>
</dbReference>
<dbReference type="Proteomes" id="UP001271007">
    <property type="component" value="Unassembled WGS sequence"/>
</dbReference>
<sequence length="108" mass="12665">MALFALFRHIYTTATTTFTTIATYWPFRYLATPDPTAEPRRRVLTREEQISKVETMSSFVSSIRNSKHKLLCSELCLASVMSDRRSETKDYLDALCSAEEQRRRDYRE</sequence>
<name>A0AAJ0DBV2_9PEZI</name>
<comment type="caution">
    <text evidence="1">The sequence shown here is derived from an EMBL/GenBank/DDBJ whole genome shotgun (WGS) entry which is preliminary data.</text>
</comment>
<accession>A0AAJ0DBV2</accession>
<evidence type="ECO:0000313" key="2">
    <source>
        <dbReference type="Proteomes" id="UP001271007"/>
    </source>
</evidence>
<reference evidence="1" key="1">
    <citation type="submission" date="2023-04" db="EMBL/GenBank/DDBJ databases">
        <title>Black Yeasts Isolated from many extreme environments.</title>
        <authorList>
            <person name="Coleine C."/>
            <person name="Stajich J.E."/>
            <person name="Selbmann L."/>
        </authorList>
    </citation>
    <scope>NUCLEOTIDE SEQUENCE</scope>
    <source>
        <strain evidence="1">CCFEE 5312</strain>
    </source>
</reference>